<keyword evidence="3" id="KW-1185">Reference proteome</keyword>
<keyword evidence="1" id="KW-0812">Transmembrane</keyword>
<feature type="transmembrane region" description="Helical" evidence="1">
    <location>
        <begin position="116"/>
        <end position="135"/>
    </location>
</feature>
<evidence type="ECO:0000256" key="1">
    <source>
        <dbReference type="SAM" id="Phobius"/>
    </source>
</evidence>
<dbReference type="RefSeq" id="WP_220305852.1">
    <property type="nucleotide sequence ID" value="NZ_CP080590.1"/>
</dbReference>
<feature type="transmembrane region" description="Helical" evidence="1">
    <location>
        <begin position="20"/>
        <end position="43"/>
    </location>
</feature>
<organism evidence="2 3">
    <name type="scientific">Devosia salina</name>
    <dbReference type="NCBI Taxonomy" id="2860336"/>
    <lineage>
        <taxon>Bacteria</taxon>
        <taxon>Pseudomonadati</taxon>
        <taxon>Pseudomonadota</taxon>
        <taxon>Alphaproteobacteria</taxon>
        <taxon>Hyphomicrobiales</taxon>
        <taxon>Devosiaceae</taxon>
        <taxon>Devosia</taxon>
    </lineage>
</organism>
<sequence>MDNIVSLLTTTEGRIGRQQWWIGIVVLIVISIVASIILGIISLGNATVMAWLAVLLNIALIWPSYCIGIKRRHDRDNDGTDLKILIAGSLILNLLQATGIGVTMTDMGGVMVPVPAIWLGVINFIFAVFAIYMLVQLGFLKGTTGSNSYGADPLDAAA</sequence>
<evidence type="ECO:0000313" key="3">
    <source>
        <dbReference type="Proteomes" id="UP000825799"/>
    </source>
</evidence>
<dbReference type="Pfam" id="PF05656">
    <property type="entry name" value="DUF805"/>
    <property type="match status" value="1"/>
</dbReference>
<dbReference type="PANTHER" id="PTHR34980">
    <property type="entry name" value="INNER MEMBRANE PROTEIN-RELATED-RELATED"/>
    <property type="match status" value="1"/>
</dbReference>
<dbReference type="PANTHER" id="PTHR34980:SF3">
    <property type="entry name" value="BLR8105 PROTEIN"/>
    <property type="match status" value="1"/>
</dbReference>
<keyword evidence="1" id="KW-0472">Membrane</keyword>
<reference evidence="2 3" key="1">
    <citation type="submission" date="2021-08" db="EMBL/GenBank/DDBJ databases">
        <title>Devosia salina sp. nov., isolated from the South China Sea sediment.</title>
        <authorList>
            <person name="Zhou Z."/>
        </authorList>
    </citation>
    <scope>NUCLEOTIDE SEQUENCE [LARGE SCALE GENOMIC DNA]</scope>
    <source>
        <strain evidence="2 3">SCS-3</strain>
    </source>
</reference>
<proteinExistence type="predicted"/>
<evidence type="ECO:0000313" key="2">
    <source>
        <dbReference type="EMBL" id="QYO77395.1"/>
    </source>
</evidence>
<dbReference type="Proteomes" id="UP000825799">
    <property type="component" value="Chromosome"/>
</dbReference>
<protein>
    <submittedName>
        <fullName evidence="2">DUF805 domain-containing protein</fullName>
    </submittedName>
</protein>
<keyword evidence="1" id="KW-1133">Transmembrane helix</keyword>
<name>A0ABX8WES5_9HYPH</name>
<accession>A0ABX8WES5</accession>
<dbReference type="InterPro" id="IPR008523">
    <property type="entry name" value="DUF805"/>
</dbReference>
<feature type="transmembrane region" description="Helical" evidence="1">
    <location>
        <begin position="49"/>
        <end position="70"/>
    </location>
</feature>
<feature type="transmembrane region" description="Helical" evidence="1">
    <location>
        <begin position="82"/>
        <end position="104"/>
    </location>
</feature>
<dbReference type="EMBL" id="CP080590">
    <property type="protein sequence ID" value="QYO77395.1"/>
    <property type="molecule type" value="Genomic_DNA"/>
</dbReference>
<gene>
    <name evidence="2" type="ORF">K1X15_02095</name>
</gene>